<dbReference type="GO" id="GO:0016787">
    <property type="term" value="F:hydrolase activity"/>
    <property type="evidence" value="ECO:0007669"/>
    <property type="project" value="UniProtKB-KW"/>
</dbReference>
<keyword evidence="4" id="KW-0862">Zinc</keyword>
<dbReference type="NCBIfam" id="NF012229">
    <property type="entry name" value="bla_class_B_core"/>
    <property type="match status" value="1"/>
</dbReference>
<evidence type="ECO:0000256" key="4">
    <source>
        <dbReference type="ARBA" id="ARBA00022833"/>
    </source>
</evidence>
<dbReference type="GO" id="GO:0046872">
    <property type="term" value="F:metal ion binding"/>
    <property type="evidence" value="ECO:0007669"/>
    <property type="project" value="UniProtKB-KW"/>
</dbReference>
<dbReference type="InterPro" id="IPR001279">
    <property type="entry name" value="Metallo-B-lactamas"/>
</dbReference>
<evidence type="ECO:0000313" key="8">
    <source>
        <dbReference type="Proteomes" id="UP000240971"/>
    </source>
</evidence>
<name>A0A2P8H9X0_CHINA</name>
<dbReference type="Proteomes" id="UP000240971">
    <property type="component" value="Unassembled WGS sequence"/>
</dbReference>
<comment type="cofactor">
    <cofactor evidence="1">
        <name>Zn(2+)</name>
        <dbReference type="ChEBI" id="CHEBI:29105"/>
    </cofactor>
</comment>
<feature type="signal peptide" evidence="5">
    <location>
        <begin position="1"/>
        <end position="21"/>
    </location>
</feature>
<dbReference type="PANTHER" id="PTHR46233:SF3">
    <property type="entry name" value="HYDROXYACYLGLUTATHIONE HYDROLASE GLOC"/>
    <property type="match status" value="1"/>
</dbReference>
<evidence type="ECO:0000313" key="7">
    <source>
        <dbReference type="EMBL" id="PSL43026.1"/>
    </source>
</evidence>
<feature type="domain" description="Metallo-beta-lactamase" evidence="6">
    <location>
        <begin position="54"/>
        <end position="244"/>
    </location>
</feature>
<keyword evidence="3" id="KW-0378">Hydrolase</keyword>
<proteinExistence type="predicted"/>
<accession>A0A2P8H9X0</accession>
<organism evidence="7 8">
    <name type="scientific">Chitinophaga niastensis</name>
    <dbReference type="NCBI Taxonomy" id="536980"/>
    <lineage>
        <taxon>Bacteria</taxon>
        <taxon>Pseudomonadati</taxon>
        <taxon>Bacteroidota</taxon>
        <taxon>Chitinophagia</taxon>
        <taxon>Chitinophagales</taxon>
        <taxon>Chitinophagaceae</taxon>
        <taxon>Chitinophaga</taxon>
    </lineage>
</organism>
<gene>
    <name evidence="7" type="ORF">CLV51_10920</name>
</gene>
<evidence type="ECO:0000259" key="6">
    <source>
        <dbReference type="SMART" id="SM00849"/>
    </source>
</evidence>
<dbReference type="Pfam" id="PF00753">
    <property type="entry name" value="Lactamase_B"/>
    <property type="match status" value="1"/>
</dbReference>
<sequence>MFTKKNLLLISLLSVAFLASAQKVVEPANTDPEWSKPYPSFQIVGNLYYVGTYELASYLIVTHQGNILINTGLAASAPMIKANIEALGFKLADIRILLNTQAHYDHMGAMAAIKKSTGAKMMVDEGDSGAVADGGRSDYSKDGSVSLFAPVKVDQILHNGDTIKLGGMQLVMLHHPGHTKGSCSFLFDVKDAKRSYRVLIANMPTIVTDKRFSDIPAYPNIAKDYAYTLNAMKNLSFDIWLASHASQFELESKHKPGSGYNPSAFMDREAYDAELKDLQEQYFKKVNGN</sequence>
<dbReference type="AlphaFoldDB" id="A0A2P8H9X0"/>
<keyword evidence="2" id="KW-0479">Metal-binding</keyword>
<reference evidence="7 8" key="1">
    <citation type="submission" date="2018-03" db="EMBL/GenBank/DDBJ databases">
        <title>Genomic Encyclopedia of Archaeal and Bacterial Type Strains, Phase II (KMG-II): from individual species to whole genera.</title>
        <authorList>
            <person name="Goeker M."/>
        </authorList>
    </citation>
    <scope>NUCLEOTIDE SEQUENCE [LARGE SCALE GENOMIC DNA]</scope>
    <source>
        <strain evidence="7 8">DSM 24859</strain>
    </source>
</reference>
<keyword evidence="5" id="KW-0732">Signal</keyword>
<evidence type="ECO:0000256" key="3">
    <source>
        <dbReference type="ARBA" id="ARBA00022801"/>
    </source>
</evidence>
<dbReference type="PANTHER" id="PTHR46233">
    <property type="entry name" value="HYDROXYACYLGLUTATHIONE HYDROLASE GLOC"/>
    <property type="match status" value="1"/>
</dbReference>
<evidence type="ECO:0000256" key="5">
    <source>
        <dbReference type="SAM" id="SignalP"/>
    </source>
</evidence>
<feature type="chain" id="PRO_5015112158" evidence="5">
    <location>
        <begin position="22"/>
        <end position="289"/>
    </location>
</feature>
<dbReference type="Gene3D" id="3.60.15.10">
    <property type="entry name" value="Ribonuclease Z/Hydroxyacylglutathione hydrolase-like"/>
    <property type="match status" value="1"/>
</dbReference>
<dbReference type="SUPFAM" id="SSF56281">
    <property type="entry name" value="Metallo-hydrolase/oxidoreductase"/>
    <property type="match status" value="1"/>
</dbReference>
<dbReference type="NCBIfam" id="NF033105">
    <property type="entry name" value="bla_subclass_B3"/>
    <property type="match status" value="1"/>
</dbReference>
<dbReference type="SMART" id="SM00849">
    <property type="entry name" value="Lactamase_B"/>
    <property type="match status" value="1"/>
</dbReference>
<dbReference type="InterPro" id="IPR051453">
    <property type="entry name" value="MBL_Glyoxalase_II"/>
</dbReference>
<dbReference type="OrthoDB" id="9802248at2"/>
<dbReference type="RefSeq" id="WP_106531122.1">
    <property type="nucleotide sequence ID" value="NZ_PYAW01000009.1"/>
</dbReference>
<protein>
    <submittedName>
        <fullName evidence="7">Metallo-beta-lactamase class B</fullName>
    </submittedName>
</protein>
<evidence type="ECO:0000256" key="2">
    <source>
        <dbReference type="ARBA" id="ARBA00022723"/>
    </source>
</evidence>
<keyword evidence="8" id="KW-1185">Reference proteome</keyword>
<evidence type="ECO:0000256" key="1">
    <source>
        <dbReference type="ARBA" id="ARBA00001947"/>
    </source>
</evidence>
<dbReference type="InterPro" id="IPR036866">
    <property type="entry name" value="RibonucZ/Hydroxyglut_hydro"/>
</dbReference>
<dbReference type="EMBL" id="PYAW01000009">
    <property type="protein sequence ID" value="PSL43026.1"/>
    <property type="molecule type" value="Genomic_DNA"/>
</dbReference>
<comment type="caution">
    <text evidence="7">The sequence shown here is derived from an EMBL/GenBank/DDBJ whole genome shotgun (WGS) entry which is preliminary data.</text>
</comment>